<evidence type="ECO:0000313" key="1">
    <source>
        <dbReference type="EMBL" id="NYA71634.1"/>
    </source>
</evidence>
<dbReference type="EMBL" id="JACBJI010000004">
    <property type="protein sequence ID" value="NYA71634.1"/>
    <property type="molecule type" value="Genomic_DNA"/>
</dbReference>
<organism evidence="1 2">
    <name type="scientific">Flavobacterium agri</name>
    <dbReference type="NCBI Taxonomy" id="2743471"/>
    <lineage>
        <taxon>Bacteria</taxon>
        <taxon>Pseudomonadati</taxon>
        <taxon>Bacteroidota</taxon>
        <taxon>Flavobacteriia</taxon>
        <taxon>Flavobacteriales</taxon>
        <taxon>Flavobacteriaceae</taxon>
        <taxon>Flavobacterium</taxon>
    </lineage>
</organism>
<dbReference type="Gene3D" id="3.40.30.10">
    <property type="entry name" value="Glutaredoxin"/>
    <property type="match status" value="1"/>
</dbReference>
<proteinExistence type="predicted"/>
<gene>
    <name evidence="1" type="ORF">HZF10_11925</name>
</gene>
<accession>A0A7Y8Y2Z6</accession>
<name>A0A7Y8Y2Z6_9FLAO</name>
<dbReference type="RefSeq" id="WP_176006427.1">
    <property type="nucleotide sequence ID" value="NZ_JABWMI010000011.1"/>
</dbReference>
<reference evidence="1 2" key="1">
    <citation type="submission" date="2020-07" db="EMBL/GenBank/DDBJ databases">
        <authorList>
            <person name="Sun Q."/>
        </authorList>
    </citation>
    <scope>NUCLEOTIDE SEQUENCE [LARGE SCALE GENOMIC DNA]</scope>
    <source>
        <strain evidence="1 2">MAH-1</strain>
    </source>
</reference>
<protein>
    <submittedName>
        <fullName evidence="1">Uncharacterized protein</fullName>
    </submittedName>
</protein>
<comment type="caution">
    <text evidence="1">The sequence shown here is derived from an EMBL/GenBank/DDBJ whole genome shotgun (WGS) entry which is preliminary data.</text>
</comment>
<evidence type="ECO:0000313" key="2">
    <source>
        <dbReference type="Proteomes" id="UP000535020"/>
    </source>
</evidence>
<dbReference type="AlphaFoldDB" id="A0A7Y8Y2Z6"/>
<sequence length="214" mass="24658">MKKTIVLFILFVLPIVAYLFFASGVNSFTSLPVINPKIDEMGDWKSLDGSSVKLNGKITVLGFGGFDIVKNRGNIFNLNQKVYERYHAFKDLQFVYVCPIGTEKEVQAIYDKCAEISDMKEWKFVFASPEDIMKFHTALKVKTELNKDFGTSNVFLVDKKLKLRGRNDKEEFIDSYDTFHPSAISNKLLDDFKVLLYEYKSAFKRNNNATKREI</sequence>
<keyword evidence="2" id="KW-1185">Reference proteome</keyword>
<dbReference type="Proteomes" id="UP000535020">
    <property type="component" value="Unassembled WGS sequence"/>
</dbReference>